<dbReference type="InterPro" id="IPR017170">
    <property type="entry name" value="Lhr-like"/>
</dbReference>
<dbReference type="NCBIfam" id="TIGR04121">
    <property type="entry name" value="DEXH_lig_assoc"/>
    <property type="match status" value="1"/>
</dbReference>
<dbReference type="PROSITE" id="PS51194">
    <property type="entry name" value="HELICASE_CTER"/>
    <property type="match status" value="1"/>
</dbReference>
<keyword evidence="13" id="KW-0436">Ligase</keyword>
<keyword evidence="3" id="KW-0378">Hydrolase</keyword>
<keyword evidence="1" id="KW-0547">Nucleotide-binding</keyword>
<accession>A0ABW2L956</accession>
<evidence type="ECO:0000256" key="5">
    <source>
        <dbReference type="ARBA" id="ARBA00022840"/>
    </source>
</evidence>
<evidence type="ECO:0000313" key="13">
    <source>
        <dbReference type="EMBL" id="MFC7337828.1"/>
    </source>
</evidence>
<keyword evidence="10" id="KW-0175">Coiled coil</keyword>
<keyword evidence="8" id="KW-0413">Isomerase</keyword>
<dbReference type="Pfam" id="PF00271">
    <property type="entry name" value="Helicase_C"/>
    <property type="match status" value="1"/>
</dbReference>
<keyword evidence="4" id="KW-0347">Helicase</keyword>
<name>A0ABW2L956_9BACT</name>
<dbReference type="CDD" id="cd18796">
    <property type="entry name" value="SF2_C_LHR"/>
    <property type="match status" value="1"/>
</dbReference>
<keyword evidence="2" id="KW-0227">DNA damage</keyword>
<dbReference type="Gene3D" id="3.40.50.300">
    <property type="entry name" value="P-loop containing nucleotide triphosphate hydrolases"/>
    <property type="match status" value="2"/>
</dbReference>
<comment type="similarity">
    <text evidence="9">Belongs to the Lhr helicase family. Lhr-Core subfamily.</text>
</comment>
<keyword evidence="6" id="KW-0238">DNA-binding</keyword>
<evidence type="ECO:0000256" key="8">
    <source>
        <dbReference type="ARBA" id="ARBA00023235"/>
    </source>
</evidence>
<dbReference type="InterPro" id="IPR014001">
    <property type="entry name" value="Helicase_ATP-bd"/>
</dbReference>
<keyword evidence="5" id="KW-0067">ATP-binding</keyword>
<evidence type="ECO:0000256" key="3">
    <source>
        <dbReference type="ARBA" id="ARBA00022801"/>
    </source>
</evidence>
<dbReference type="EMBL" id="JBHTBS010000005">
    <property type="protein sequence ID" value="MFC7337828.1"/>
    <property type="molecule type" value="Genomic_DNA"/>
</dbReference>
<dbReference type="Pfam" id="PF08494">
    <property type="entry name" value="DEAD_assoc"/>
    <property type="match status" value="1"/>
</dbReference>
<dbReference type="InterPro" id="IPR026362">
    <property type="entry name" value="DEXH_lig_assoc"/>
</dbReference>
<dbReference type="SUPFAM" id="SSF52540">
    <property type="entry name" value="P-loop containing nucleoside triphosphate hydrolases"/>
    <property type="match status" value="1"/>
</dbReference>
<dbReference type="InterPro" id="IPR045628">
    <property type="entry name" value="Lhr_WH_dom"/>
</dbReference>
<organism evidence="13 14">
    <name type="scientific">Haloferula chungangensis</name>
    <dbReference type="NCBI Taxonomy" id="1048331"/>
    <lineage>
        <taxon>Bacteria</taxon>
        <taxon>Pseudomonadati</taxon>
        <taxon>Verrucomicrobiota</taxon>
        <taxon>Verrucomicrobiia</taxon>
        <taxon>Verrucomicrobiales</taxon>
        <taxon>Verrucomicrobiaceae</taxon>
        <taxon>Haloferula</taxon>
    </lineage>
</organism>
<keyword evidence="14" id="KW-1185">Reference proteome</keyword>
<dbReference type="PROSITE" id="PS51192">
    <property type="entry name" value="HELICASE_ATP_BIND_1"/>
    <property type="match status" value="1"/>
</dbReference>
<evidence type="ECO:0000256" key="6">
    <source>
        <dbReference type="ARBA" id="ARBA00023125"/>
    </source>
</evidence>
<dbReference type="SMART" id="SM00487">
    <property type="entry name" value="DEXDc"/>
    <property type="match status" value="1"/>
</dbReference>
<dbReference type="Pfam" id="PF19306">
    <property type="entry name" value="WHD_Lhr"/>
    <property type="match status" value="1"/>
</dbReference>
<dbReference type="PANTHER" id="PTHR47962">
    <property type="entry name" value="ATP-DEPENDENT HELICASE LHR-RELATED-RELATED"/>
    <property type="match status" value="1"/>
</dbReference>
<dbReference type="InterPro" id="IPR013701">
    <property type="entry name" value="Lhr-like_DEAD/DEAH_assoc"/>
</dbReference>
<dbReference type="GO" id="GO:0016874">
    <property type="term" value="F:ligase activity"/>
    <property type="evidence" value="ECO:0007669"/>
    <property type="project" value="UniProtKB-KW"/>
</dbReference>
<gene>
    <name evidence="13" type="ORF">ACFQY0_11620</name>
</gene>
<keyword evidence="7" id="KW-0234">DNA repair</keyword>
<dbReference type="PANTHER" id="PTHR47962:SF3">
    <property type="entry name" value="LARGE ATP-DEPENDENT HELICASE-RELATED PROTEIN"/>
    <property type="match status" value="1"/>
</dbReference>
<dbReference type="Proteomes" id="UP001596472">
    <property type="component" value="Unassembled WGS sequence"/>
</dbReference>
<evidence type="ECO:0000313" key="14">
    <source>
        <dbReference type="Proteomes" id="UP001596472"/>
    </source>
</evidence>
<dbReference type="InterPro" id="IPR052511">
    <property type="entry name" value="ATP-dep_Helicase"/>
</dbReference>
<evidence type="ECO:0000256" key="7">
    <source>
        <dbReference type="ARBA" id="ARBA00023204"/>
    </source>
</evidence>
<reference evidence="14" key="1">
    <citation type="journal article" date="2019" name="Int. J. Syst. Evol. Microbiol.">
        <title>The Global Catalogue of Microorganisms (GCM) 10K type strain sequencing project: providing services to taxonomists for standard genome sequencing and annotation.</title>
        <authorList>
            <consortium name="The Broad Institute Genomics Platform"/>
            <consortium name="The Broad Institute Genome Sequencing Center for Infectious Disease"/>
            <person name="Wu L."/>
            <person name="Ma J."/>
        </authorList>
    </citation>
    <scope>NUCLEOTIDE SEQUENCE [LARGE SCALE GENOMIC DNA]</scope>
    <source>
        <strain evidence="14">CGMCC 4.1467</strain>
    </source>
</reference>
<proteinExistence type="inferred from homology"/>
<evidence type="ECO:0000256" key="4">
    <source>
        <dbReference type="ARBA" id="ARBA00022806"/>
    </source>
</evidence>
<dbReference type="InterPro" id="IPR011545">
    <property type="entry name" value="DEAD/DEAH_box_helicase_dom"/>
</dbReference>
<evidence type="ECO:0000259" key="12">
    <source>
        <dbReference type="PROSITE" id="PS51194"/>
    </source>
</evidence>
<feature type="domain" description="Helicase C-terminal" evidence="12">
    <location>
        <begin position="240"/>
        <end position="399"/>
    </location>
</feature>
<feature type="domain" description="Helicase ATP-binding" evidence="11">
    <location>
        <begin position="26"/>
        <end position="206"/>
    </location>
</feature>
<dbReference type="Pfam" id="PF00270">
    <property type="entry name" value="DEAD"/>
    <property type="match status" value="1"/>
</dbReference>
<evidence type="ECO:0000256" key="10">
    <source>
        <dbReference type="SAM" id="Coils"/>
    </source>
</evidence>
<comment type="caution">
    <text evidence="13">The sequence shown here is derived from an EMBL/GenBank/DDBJ whole genome shotgun (WGS) entry which is preliminary data.</text>
</comment>
<protein>
    <submittedName>
        <fullName evidence="13">Ligase-associated DNA damage response DEXH box helicase</fullName>
    </submittedName>
</protein>
<dbReference type="InterPro" id="IPR027417">
    <property type="entry name" value="P-loop_NTPase"/>
</dbReference>
<evidence type="ECO:0000256" key="1">
    <source>
        <dbReference type="ARBA" id="ARBA00022741"/>
    </source>
</evidence>
<dbReference type="InterPro" id="IPR001650">
    <property type="entry name" value="Helicase_C-like"/>
</dbReference>
<evidence type="ECO:0000256" key="2">
    <source>
        <dbReference type="ARBA" id="ARBA00022763"/>
    </source>
</evidence>
<dbReference type="PIRSF" id="PIRSF037307">
    <property type="entry name" value="Lhr-like_helic_prd"/>
    <property type="match status" value="1"/>
</dbReference>
<feature type="coiled-coil region" evidence="10">
    <location>
        <begin position="788"/>
        <end position="815"/>
    </location>
</feature>
<sequence length="815" mass="91470">MSATSSINAFFKQRRWKPHDFQKETWQAYAAGRSGLLHAPTGLGKTLAVWMGPVDEALAAPQPPSQCQVLWITPLRALAKDTARSLQEPLTQLGSSLEVALRTGDVSAYRKAKLREKLPFALVTTPESLSLMLTYEDSRTKLSDLKCVVIDEWHELLGTKRGVQTELCLARLRTWAPQIRTWGVSATLGNLDDARKSLLGIHHRNSITVHSTLEKKLQVETLIPLEIEHFPWTGHLGTRLVKQVAKTLHRASSSLVFTNTRSQTEVWHQTLLDTDPTLKGRLGIHHGSISRAERQATEDALFRGELLGVVCTSSLDLGIDFAPVEQVIQIGSPKGVARLLQRAGRSGHQPGKKSRLLCVPTNAFELLEFAAAQDALDAREIESRRLLQKPLDLLVQHVSTCAIGEALDEDDFRKEITSTHSYSTLSEAEWQWVLGFVTNGGDALHAYPQYQRIQRENGVLHFTDKRMIQLHRMNIGTIVSDTSISVRLRNGQRLGSVEESFITKLKPGAPFFFSGRLLELVRVRDLVATVKPSTTRKAQGEIPVWNGGKMPLSTELAHAVARRLSTSTLPARPELKAIEDILSIQRKWSQIPNDEVLQVEHCHSRQGEHLFIYTFAGRLVNEGIGTLAAHRLTDGQSQSIQVTQNDYGFALTSNGKIPLDEPIIRNILRPESLLEDLLACLNTHELARRKFREVARVAGLIQQSQPGRMKQLRSIQTSASLLFEVFNRYDPENLLLDQSKREILEGQLEFSRMHEVLIGISRKPLRLIELTRLSPFSFPLWAERLYSIISTKDAITLMEEMLKELEQNAEKALKA</sequence>
<dbReference type="SMART" id="SM00490">
    <property type="entry name" value="HELICc"/>
    <property type="match status" value="1"/>
</dbReference>
<dbReference type="RefSeq" id="WP_379712494.1">
    <property type="nucleotide sequence ID" value="NZ_JBHTBS010000005.1"/>
</dbReference>
<evidence type="ECO:0000259" key="11">
    <source>
        <dbReference type="PROSITE" id="PS51192"/>
    </source>
</evidence>
<evidence type="ECO:0000256" key="9">
    <source>
        <dbReference type="ARBA" id="ARBA00093467"/>
    </source>
</evidence>